<sequence length="128" mass="14163">MTDRMARSTWKATASQFINDVAPGLGESNWAGAAYMIDEQATVIHQIVLHYYQVANEFYRKFNKKLATPPFLLVTTVINKRIGGNLSLSSMSSPRVFFVNDVAPTLDYIAWLAANPHIAATVNATQVT</sequence>
<protein>
    <submittedName>
        <fullName evidence="1">Uncharacterized protein</fullName>
    </submittedName>
</protein>
<comment type="caution">
    <text evidence="1">The sequence shown here is derived from an EMBL/GenBank/DDBJ whole genome shotgun (WGS) entry which is preliminary data.</text>
</comment>
<keyword evidence="2" id="KW-1185">Reference proteome</keyword>
<gene>
    <name evidence="1" type="ORF">Bca52824_019531</name>
</gene>
<evidence type="ECO:0000313" key="2">
    <source>
        <dbReference type="Proteomes" id="UP000886595"/>
    </source>
</evidence>
<evidence type="ECO:0000313" key="1">
    <source>
        <dbReference type="EMBL" id="KAG2316409.1"/>
    </source>
</evidence>
<dbReference type="Proteomes" id="UP000886595">
    <property type="component" value="Unassembled WGS sequence"/>
</dbReference>
<reference evidence="1 2" key="1">
    <citation type="submission" date="2020-02" db="EMBL/GenBank/DDBJ databases">
        <authorList>
            <person name="Ma Q."/>
            <person name="Huang Y."/>
            <person name="Song X."/>
            <person name="Pei D."/>
        </authorList>
    </citation>
    <scope>NUCLEOTIDE SEQUENCE [LARGE SCALE GENOMIC DNA]</scope>
    <source>
        <strain evidence="1">Sxm20200214</strain>
        <tissue evidence="1">Leaf</tissue>
    </source>
</reference>
<dbReference type="EMBL" id="JAAMPC010000004">
    <property type="protein sequence ID" value="KAG2316409.1"/>
    <property type="molecule type" value="Genomic_DNA"/>
</dbReference>
<accession>A0A8X7VRK6</accession>
<organism evidence="1 2">
    <name type="scientific">Brassica carinata</name>
    <name type="common">Ethiopian mustard</name>
    <name type="synonym">Abyssinian cabbage</name>
    <dbReference type="NCBI Taxonomy" id="52824"/>
    <lineage>
        <taxon>Eukaryota</taxon>
        <taxon>Viridiplantae</taxon>
        <taxon>Streptophyta</taxon>
        <taxon>Embryophyta</taxon>
        <taxon>Tracheophyta</taxon>
        <taxon>Spermatophyta</taxon>
        <taxon>Magnoliopsida</taxon>
        <taxon>eudicotyledons</taxon>
        <taxon>Gunneridae</taxon>
        <taxon>Pentapetalae</taxon>
        <taxon>rosids</taxon>
        <taxon>malvids</taxon>
        <taxon>Brassicales</taxon>
        <taxon>Brassicaceae</taxon>
        <taxon>Brassiceae</taxon>
        <taxon>Brassica</taxon>
    </lineage>
</organism>
<dbReference type="AlphaFoldDB" id="A0A8X7VRK6"/>
<proteinExistence type="predicted"/>
<name>A0A8X7VRK6_BRACI</name>
<dbReference type="OrthoDB" id="10557970at2759"/>